<organism evidence="1 2">
    <name type="scientific">Kaistella gelatinilytica</name>
    <dbReference type="NCBI Taxonomy" id="2787636"/>
    <lineage>
        <taxon>Bacteria</taxon>
        <taxon>Pseudomonadati</taxon>
        <taxon>Bacteroidota</taxon>
        <taxon>Flavobacteriia</taxon>
        <taxon>Flavobacteriales</taxon>
        <taxon>Weeksellaceae</taxon>
        <taxon>Chryseobacterium group</taxon>
        <taxon>Kaistella</taxon>
    </lineage>
</organism>
<accession>A0ABS0FB09</accession>
<evidence type="ECO:0000313" key="1">
    <source>
        <dbReference type="EMBL" id="MBF8456840.1"/>
    </source>
</evidence>
<proteinExistence type="predicted"/>
<sequence>MKIRIKGNSIRLRLTKTDIQNLKEKGIVEEKTIIGTQEIFKYSLVIDEKISTISAEFQANKITVFLSKNEAEILTETDEITVDGSQNNGEEKGLFLLVEKDLQCLDITREDQADMYENTKTHC</sequence>
<gene>
    <name evidence="1" type="ORF">IV494_06545</name>
</gene>
<reference evidence="1 2" key="1">
    <citation type="submission" date="2020-11" db="EMBL/GenBank/DDBJ databases">
        <title>Kaistella gelatinilytica sp. nov., a flavobacterium isolated from Antarctic Soil.</title>
        <authorList>
            <person name="Li J."/>
        </authorList>
    </citation>
    <scope>NUCLEOTIDE SEQUENCE [LARGE SCALE GENOMIC DNA]</scope>
    <source>
        <strain evidence="1 2">G5-32</strain>
    </source>
</reference>
<dbReference type="RefSeq" id="WP_196079333.1">
    <property type="nucleotide sequence ID" value="NZ_JADPVI010000001.1"/>
</dbReference>
<evidence type="ECO:0000313" key="2">
    <source>
        <dbReference type="Proteomes" id="UP000660070"/>
    </source>
</evidence>
<dbReference type="Proteomes" id="UP000660070">
    <property type="component" value="Unassembled WGS sequence"/>
</dbReference>
<keyword evidence="2" id="KW-1185">Reference proteome</keyword>
<protein>
    <submittedName>
        <fullName evidence="1">Uncharacterized protein</fullName>
    </submittedName>
</protein>
<name>A0ABS0FB09_9FLAO</name>
<dbReference type="Pfam" id="PF22668">
    <property type="entry name" value="DUF7009"/>
    <property type="match status" value="1"/>
</dbReference>
<dbReference type="EMBL" id="JADPVI010000001">
    <property type="protein sequence ID" value="MBF8456840.1"/>
    <property type="molecule type" value="Genomic_DNA"/>
</dbReference>
<comment type="caution">
    <text evidence="1">The sequence shown here is derived from an EMBL/GenBank/DDBJ whole genome shotgun (WGS) entry which is preliminary data.</text>
</comment>
<dbReference type="InterPro" id="IPR053825">
    <property type="entry name" value="DUF7009"/>
</dbReference>